<evidence type="ECO:0000256" key="4">
    <source>
        <dbReference type="PIRNR" id="PIRNR006707"/>
    </source>
</evidence>
<evidence type="ECO:0000313" key="6">
    <source>
        <dbReference type="EMBL" id="MEN2767719.1"/>
    </source>
</evidence>
<dbReference type="Proteomes" id="UP001444625">
    <property type="component" value="Unassembled WGS sequence"/>
</dbReference>
<feature type="domain" description="HTH marR-type" evidence="5">
    <location>
        <begin position="24"/>
        <end position="75"/>
    </location>
</feature>
<dbReference type="PIRSF" id="PIRSF006707">
    <property type="entry name" value="MJ1563"/>
    <property type="match status" value="1"/>
</dbReference>
<dbReference type="InterPro" id="IPR052362">
    <property type="entry name" value="HTH-GbsR_regulator"/>
</dbReference>
<organism evidence="6 7">
    <name type="scientific">Ornithinibacillus xuwenensis</name>
    <dbReference type="NCBI Taxonomy" id="3144668"/>
    <lineage>
        <taxon>Bacteria</taxon>
        <taxon>Bacillati</taxon>
        <taxon>Bacillota</taxon>
        <taxon>Bacilli</taxon>
        <taxon>Bacillales</taxon>
        <taxon>Bacillaceae</taxon>
        <taxon>Ornithinibacillus</taxon>
    </lineage>
</organism>
<dbReference type="Pfam" id="PF12802">
    <property type="entry name" value="MarR_2"/>
    <property type="match status" value="1"/>
</dbReference>
<keyword evidence="3 4" id="KW-0804">Transcription</keyword>
<dbReference type="PANTHER" id="PTHR38465">
    <property type="entry name" value="HTH-TYPE TRANSCRIPTIONAL REGULATOR MJ1563-RELATED"/>
    <property type="match status" value="1"/>
</dbReference>
<dbReference type="InterPro" id="IPR036388">
    <property type="entry name" value="WH-like_DNA-bd_sf"/>
</dbReference>
<keyword evidence="7" id="KW-1185">Reference proteome</keyword>
<dbReference type="Gene3D" id="1.10.10.10">
    <property type="entry name" value="Winged helix-like DNA-binding domain superfamily/Winged helix DNA-binding domain"/>
    <property type="match status" value="1"/>
</dbReference>
<evidence type="ECO:0000256" key="3">
    <source>
        <dbReference type="ARBA" id="ARBA00023163"/>
    </source>
</evidence>
<dbReference type="EMBL" id="JBDIML010000003">
    <property type="protein sequence ID" value="MEN2767719.1"/>
    <property type="molecule type" value="Genomic_DNA"/>
</dbReference>
<evidence type="ECO:0000313" key="7">
    <source>
        <dbReference type="Proteomes" id="UP001444625"/>
    </source>
</evidence>
<accession>A0ABU9XKV8</accession>
<reference evidence="6 7" key="1">
    <citation type="submission" date="2024-05" db="EMBL/GenBank/DDBJ databases">
        <authorList>
            <person name="Haq I."/>
            <person name="Ullah Z."/>
            <person name="Ahmad R."/>
            <person name="Li M."/>
            <person name="Tong Y."/>
        </authorList>
    </citation>
    <scope>NUCLEOTIDE SEQUENCE [LARGE SCALE GENOMIC DNA]</scope>
    <source>
        <strain evidence="6 7">16A2E</strain>
    </source>
</reference>
<name>A0ABU9XKV8_9BACI</name>
<evidence type="ECO:0000256" key="1">
    <source>
        <dbReference type="ARBA" id="ARBA00023015"/>
    </source>
</evidence>
<proteinExistence type="inferred from homology"/>
<gene>
    <name evidence="6" type="ORF">ABC228_11005</name>
</gene>
<evidence type="ECO:0000256" key="2">
    <source>
        <dbReference type="ARBA" id="ARBA00023125"/>
    </source>
</evidence>
<dbReference type="RefSeq" id="WP_345825185.1">
    <property type="nucleotide sequence ID" value="NZ_JBDIML010000003.1"/>
</dbReference>
<dbReference type="InterPro" id="IPR000835">
    <property type="entry name" value="HTH_MarR-typ"/>
</dbReference>
<dbReference type="SUPFAM" id="SSF46785">
    <property type="entry name" value="Winged helix' DNA-binding domain"/>
    <property type="match status" value="1"/>
</dbReference>
<dbReference type="InterPro" id="IPR026282">
    <property type="entry name" value="MJ1563"/>
</dbReference>
<evidence type="ECO:0000259" key="5">
    <source>
        <dbReference type="Pfam" id="PF12802"/>
    </source>
</evidence>
<protein>
    <recommendedName>
        <fullName evidence="4">HTH-type transcriptional regulator</fullName>
    </recommendedName>
</protein>
<dbReference type="PANTHER" id="PTHR38465:SF1">
    <property type="entry name" value="HTH-TYPE TRANSCRIPTIONAL REGULATOR MJ1563-RELATED"/>
    <property type="match status" value="1"/>
</dbReference>
<keyword evidence="2 4" id="KW-0238">DNA-binding</keyword>
<comment type="caution">
    <text evidence="6">The sequence shown here is derived from an EMBL/GenBank/DDBJ whole genome shotgun (WGS) entry which is preliminary data.</text>
</comment>
<keyword evidence="1 4" id="KW-0805">Transcription regulation</keyword>
<dbReference type="InterPro" id="IPR036390">
    <property type="entry name" value="WH_DNA-bd_sf"/>
</dbReference>
<sequence>MLDNSNETIRNRILLEFAKTVELFDLNPLEARLFTYLYVEGEALTLDDMSDALGKSKTSMSTSVRSLVELNLVKRVWKKGVRKDLYQANTYLFKQFMSFYMKKWIDASEDRKEALLDIKYQLENLSSKNDSQNLQEKLESIIEFHQQLDSFFKEASEIKN</sequence>
<comment type="similarity">
    <text evidence="4">Belongs to the GbsR family.</text>
</comment>